<evidence type="ECO:0000256" key="1">
    <source>
        <dbReference type="SAM" id="Phobius"/>
    </source>
</evidence>
<dbReference type="RefSeq" id="WP_163006131.1">
    <property type="nucleotide sequence ID" value="NZ_CP033231.1"/>
</dbReference>
<sequence length="47" mass="5136">MVDWSDYLEETRPLSADRSRMRIYIAAGLIGMGMVGAIGGMLHILPA</sequence>
<comment type="caution">
    <text evidence="2">The sequence shown here is derived from an EMBL/GenBank/DDBJ whole genome shotgun (WGS) entry which is preliminary data.</text>
</comment>
<evidence type="ECO:0000313" key="2">
    <source>
        <dbReference type="EMBL" id="MER2288287.1"/>
    </source>
</evidence>
<organism evidence="2 3">
    <name type="scientific">Methylobacterium brachiatum</name>
    <dbReference type="NCBI Taxonomy" id="269660"/>
    <lineage>
        <taxon>Bacteria</taxon>
        <taxon>Pseudomonadati</taxon>
        <taxon>Pseudomonadota</taxon>
        <taxon>Alphaproteobacteria</taxon>
        <taxon>Hyphomicrobiales</taxon>
        <taxon>Methylobacteriaceae</taxon>
        <taxon>Methylobacterium</taxon>
    </lineage>
</organism>
<dbReference type="Proteomes" id="UP001432995">
    <property type="component" value="Unassembled WGS sequence"/>
</dbReference>
<proteinExistence type="predicted"/>
<keyword evidence="1" id="KW-0812">Transmembrane</keyword>
<protein>
    <submittedName>
        <fullName evidence="2">Uncharacterized protein</fullName>
    </submittedName>
</protein>
<reference evidence="2" key="1">
    <citation type="submission" date="2024-06" db="EMBL/GenBank/DDBJ databases">
        <authorList>
            <person name="Campbell A.G."/>
        </authorList>
    </citation>
    <scope>NUCLEOTIDE SEQUENCE</scope>
    <source>
        <strain evidence="2">EM17</strain>
    </source>
</reference>
<accession>A0ABV1R0C6</accession>
<evidence type="ECO:0000313" key="3">
    <source>
        <dbReference type="Proteomes" id="UP001432995"/>
    </source>
</evidence>
<gene>
    <name evidence="2" type="ORF">ABS770_08475</name>
</gene>
<name>A0ABV1R0C6_9HYPH</name>
<feature type="transmembrane region" description="Helical" evidence="1">
    <location>
        <begin position="21"/>
        <end position="45"/>
    </location>
</feature>
<keyword evidence="3" id="KW-1185">Reference proteome</keyword>
<keyword evidence="1" id="KW-0472">Membrane</keyword>
<dbReference type="EMBL" id="JBELQD010000006">
    <property type="protein sequence ID" value="MER2288287.1"/>
    <property type="molecule type" value="Genomic_DNA"/>
</dbReference>
<keyword evidence="1" id="KW-1133">Transmembrane helix</keyword>